<keyword evidence="1" id="KW-0808">Transferase</keyword>
<feature type="non-terminal residue" evidence="1">
    <location>
        <position position="52"/>
    </location>
</feature>
<dbReference type="SUPFAM" id="SSF56112">
    <property type="entry name" value="Protein kinase-like (PK-like)"/>
    <property type="match status" value="1"/>
</dbReference>
<comment type="caution">
    <text evidence="1">The sequence shown here is derived from an EMBL/GenBank/DDBJ whole genome shotgun (WGS) entry which is preliminary data.</text>
</comment>
<name>A0ABS5NGJ8_TSUPA</name>
<keyword evidence="2" id="KW-1185">Reference proteome</keyword>
<evidence type="ECO:0000313" key="2">
    <source>
        <dbReference type="Proteomes" id="UP000676853"/>
    </source>
</evidence>
<proteinExistence type="predicted"/>
<gene>
    <name evidence="1" type="ORF">KFZ73_19375</name>
</gene>
<dbReference type="EMBL" id="JAGXOE010000062">
    <property type="protein sequence ID" value="MBS4103393.1"/>
    <property type="molecule type" value="Genomic_DNA"/>
</dbReference>
<dbReference type="Gene3D" id="3.30.200.20">
    <property type="entry name" value="Phosphorylase Kinase, domain 1"/>
    <property type="match status" value="1"/>
</dbReference>
<reference evidence="1 2" key="1">
    <citation type="submission" date="2021-04" db="EMBL/GenBank/DDBJ databases">
        <title>Whole genome sequence analysis of a thiophenic sulfur metabolizing bacteria.</title>
        <authorList>
            <person name="Akhtar N."/>
            <person name="Akram J."/>
            <person name="Aslam A."/>
        </authorList>
    </citation>
    <scope>NUCLEOTIDE SEQUENCE [LARGE SCALE GENOMIC DNA]</scope>
    <source>
        <strain evidence="1 2">3OW</strain>
    </source>
</reference>
<keyword evidence="1" id="KW-0723">Serine/threonine-protein kinase</keyword>
<sequence length="52" mass="5631">MIGGYVVERLLGAGGMGAVYAARHPRLPRVDALKVLPAAFSGDPTYRARFER</sequence>
<dbReference type="Proteomes" id="UP000676853">
    <property type="component" value="Unassembled WGS sequence"/>
</dbReference>
<dbReference type="InterPro" id="IPR011009">
    <property type="entry name" value="Kinase-like_dom_sf"/>
</dbReference>
<accession>A0ABS5NGJ8</accession>
<keyword evidence="1" id="KW-0418">Kinase</keyword>
<organism evidence="1 2">
    <name type="scientific">Tsukamurella paurometabola</name>
    <name type="common">Corynebacterium paurometabolum</name>
    <dbReference type="NCBI Taxonomy" id="2061"/>
    <lineage>
        <taxon>Bacteria</taxon>
        <taxon>Bacillati</taxon>
        <taxon>Actinomycetota</taxon>
        <taxon>Actinomycetes</taxon>
        <taxon>Mycobacteriales</taxon>
        <taxon>Tsukamurellaceae</taxon>
        <taxon>Tsukamurella</taxon>
    </lineage>
</organism>
<evidence type="ECO:0000313" key="1">
    <source>
        <dbReference type="EMBL" id="MBS4103393.1"/>
    </source>
</evidence>
<dbReference type="GO" id="GO:0004674">
    <property type="term" value="F:protein serine/threonine kinase activity"/>
    <property type="evidence" value="ECO:0007669"/>
    <property type="project" value="UniProtKB-KW"/>
</dbReference>
<protein>
    <submittedName>
        <fullName evidence="1">Serine/threonine protein kinase</fullName>
    </submittedName>
</protein>